<name>A0A1G9CZ48_9PROT</name>
<dbReference type="AlphaFoldDB" id="A0A1G9CZ48"/>
<gene>
    <name evidence="1" type="ORF">SAMN05192566_1695</name>
</gene>
<keyword evidence="2" id="KW-1185">Reference proteome</keyword>
<dbReference type="EMBL" id="FNFX01000003">
    <property type="protein sequence ID" value="SDK56902.1"/>
    <property type="molecule type" value="Genomic_DNA"/>
</dbReference>
<accession>A0A1G9CZ48</accession>
<dbReference type="InterPro" id="IPR031863">
    <property type="entry name" value="DUF4755"/>
</dbReference>
<reference evidence="2" key="1">
    <citation type="submission" date="2016-10" db="EMBL/GenBank/DDBJ databases">
        <authorList>
            <person name="Varghese N."/>
            <person name="Submissions S."/>
        </authorList>
    </citation>
    <scope>NUCLEOTIDE SEQUENCE [LARGE SCALE GENOMIC DNA]</scope>
    <source>
        <strain evidence="2">CBMB127</strain>
    </source>
</reference>
<dbReference type="STRING" id="492660.SAMN05192566_1695"/>
<evidence type="ECO:0000313" key="1">
    <source>
        <dbReference type="EMBL" id="SDK56902.1"/>
    </source>
</evidence>
<dbReference type="Proteomes" id="UP000198629">
    <property type="component" value="Unassembled WGS sequence"/>
</dbReference>
<dbReference type="Pfam" id="PF15947">
    <property type="entry name" value="DUF4755"/>
    <property type="match status" value="1"/>
</dbReference>
<sequence>MGLGAWLIWSGIKKMRNESASTDEWLSLIANTQYQYTNKSDCSGIAIDTKERVLHLRHPNLFKSYPFSEIRSWRYHLSTGGHIRTYGNVGLQAGMQAVGENIRVNRENKKASGFFVTVRDIDNPEWRAGMSSEKEMKRWMEIFAQFVGEQ</sequence>
<proteinExistence type="predicted"/>
<protein>
    <submittedName>
        <fullName evidence="1">Uncharacterized protein</fullName>
    </submittedName>
</protein>
<organism evidence="1 2">
    <name type="scientific">Methylophilus rhizosphaerae</name>
    <dbReference type="NCBI Taxonomy" id="492660"/>
    <lineage>
        <taxon>Bacteria</taxon>
        <taxon>Pseudomonadati</taxon>
        <taxon>Pseudomonadota</taxon>
        <taxon>Betaproteobacteria</taxon>
        <taxon>Nitrosomonadales</taxon>
        <taxon>Methylophilaceae</taxon>
        <taxon>Methylophilus</taxon>
    </lineage>
</organism>
<evidence type="ECO:0000313" key="2">
    <source>
        <dbReference type="Proteomes" id="UP000198629"/>
    </source>
</evidence>